<dbReference type="OrthoDB" id="8456976at2"/>
<comment type="subcellular location">
    <subcellularLocation>
        <location evidence="1">Membrane</location>
        <topology evidence="1">Single-pass membrane protein</topology>
    </subcellularLocation>
</comment>
<dbReference type="RefSeq" id="WP_147301458.1">
    <property type="nucleotide sequence ID" value="NZ_QUMO01000001.1"/>
</dbReference>
<dbReference type="SUPFAM" id="SSF74653">
    <property type="entry name" value="TolA/TonB C-terminal domain"/>
    <property type="match status" value="1"/>
</dbReference>
<protein>
    <submittedName>
        <fullName evidence="7">Protein TonB</fullName>
    </submittedName>
</protein>
<evidence type="ECO:0000256" key="1">
    <source>
        <dbReference type="ARBA" id="ARBA00004167"/>
    </source>
</evidence>
<dbReference type="GO" id="GO:0016020">
    <property type="term" value="C:membrane"/>
    <property type="evidence" value="ECO:0007669"/>
    <property type="project" value="UniProtKB-SubCell"/>
</dbReference>
<dbReference type="EMBL" id="QUMO01000001">
    <property type="protein sequence ID" value="REF88797.1"/>
    <property type="molecule type" value="Genomic_DNA"/>
</dbReference>
<keyword evidence="3 6" id="KW-1133">Transmembrane helix</keyword>
<name>A0A3D9Z111_9HYPH</name>
<keyword evidence="4 6" id="KW-0472">Membrane</keyword>
<dbReference type="NCBIfam" id="TIGR01352">
    <property type="entry name" value="tonB_Cterm"/>
    <property type="match status" value="1"/>
</dbReference>
<feature type="compositionally biased region" description="Pro residues" evidence="5">
    <location>
        <begin position="122"/>
        <end position="134"/>
    </location>
</feature>
<accession>A0A3D9Z111</accession>
<proteinExistence type="predicted"/>
<dbReference type="Gene3D" id="3.30.1150.10">
    <property type="match status" value="1"/>
</dbReference>
<comment type="caution">
    <text evidence="7">The sequence shown here is derived from an EMBL/GenBank/DDBJ whole genome shotgun (WGS) entry which is preliminary data.</text>
</comment>
<feature type="compositionally biased region" description="Low complexity" evidence="5">
    <location>
        <begin position="79"/>
        <end position="90"/>
    </location>
</feature>
<dbReference type="InterPro" id="IPR006260">
    <property type="entry name" value="TonB/TolA_C"/>
</dbReference>
<evidence type="ECO:0000313" key="7">
    <source>
        <dbReference type="EMBL" id="REF88797.1"/>
    </source>
</evidence>
<evidence type="ECO:0000256" key="4">
    <source>
        <dbReference type="ARBA" id="ARBA00023136"/>
    </source>
</evidence>
<dbReference type="Proteomes" id="UP000256900">
    <property type="component" value="Unassembled WGS sequence"/>
</dbReference>
<sequence length="272" mass="28225">MTAVSAPRDFAFADEEEAPASSVTGGAHSLLEHYHVRPAYVAQGVALVAYALALVGLCYLAKPKPIPQDDPIELTMVADDNPAPLDTPDTTPTPPDVAEQTPDTPPVTDPTPPEQTALATPDTPPPDQDVPPPALDQQETVAPVPPPPPVAVQHRPKPRTVAAHTASPRHVAAASGASRASNALPSYYANEVHARIARVASETAPDGFTGSGRVPYRIVISPSGDLISKSITPSGNAAFDRAAAEALERAAPFPATGTARPVSLYGAIAYRN</sequence>
<evidence type="ECO:0000313" key="8">
    <source>
        <dbReference type="Proteomes" id="UP000256900"/>
    </source>
</evidence>
<reference evidence="7 8" key="1">
    <citation type="submission" date="2018-08" db="EMBL/GenBank/DDBJ databases">
        <title>Genomic Encyclopedia of Type Strains, Phase IV (KMG-IV): sequencing the most valuable type-strain genomes for metagenomic binning, comparative biology and taxonomic classification.</title>
        <authorList>
            <person name="Goeker M."/>
        </authorList>
    </citation>
    <scope>NUCLEOTIDE SEQUENCE [LARGE SCALE GENOMIC DNA]</scope>
    <source>
        <strain evidence="7 8">BW863</strain>
    </source>
</reference>
<gene>
    <name evidence="7" type="ORF">DES32_0002</name>
</gene>
<evidence type="ECO:0000256" key="5">
    <source>
        <dbReference type="SAM" id="MobiDB-lite"/>
    </source>
</evidence>
<feature type="transmembrane region" description="Helical" evidence="6">
    <location>
        <begin position="40"/>
        <end position="61"/>
    </location>
</feature>
<organism evidence="7 8">
    <name type="scientific">Methylovirgula ligni</name>
    <dbReference type="NCBI Taxonomy" id="569860"/>
    <lineage>
        <taxon>Bacteria</taxon>
        <taxon>Pseudomonadati</taxon>
        <taxon>Pseudomonadota</taxon>
        <taxon>Alphaproteobacteria</taxon>
        <taxon>Hyphomicrobiales</taxon>
        <taxon>Beijerinckiaceae</taxon>
        <taxon>Methylovirgula</taxon>
    </lineage>
</organism>
<dbReference type="Pfam" id="PF13103">
    <property type="entry name" value="TonB_2"/>
    <property type="match status" value="1"/>
</dbReference>
<evidence type="ECO:0000256" key="6">
    <source>
        <dbReference type="SAM" id="Phobius"/>
    </source>
</evidence>
<keyword evidence="2 6" id="KW-0812">Transmembrane</keyword>
<dbReference type="AlphaFoldDB" id="A0A3D9Z111"/>
<evidence type="ECO:0000256" key="3">
    <source>
        <dbReference type="ARBA" id="ARBA00022989"/>
    </source>
</evidence>
<evidence type="ECO:0000256" key="2">
    <source>
        <dbReference type="ARBA" id="ARBA00022692"/>
    </source>
</evidence>
<feature type="compositionally biased region" description="Pro residues" evidence="5">
    <location>
        <begin position="103"/>
        <end position="113"/>
    </location>
</feature>
<feature type="region of interest" description="Disordered" evidence="5">
    <location>
        <begin position="76"/>
        <end position="179"/>
    </location>
</feature>
<keyword evidence="8" id="KW-1185">Reference proteome</keyword>